<dbReference type="AlphaFoldDB" id="A0A6N3DH18"/>
<protein>
    <submittedName>
        <fullName evidence="1">Uncharacterized protein</fullName>
    </submittedName>
</protein>
<sequence>MIVPVFNYHSSIITIMGKSNKALYINIPSNFRYVLKLIQNRLNRLVFS</sequence>
<evidence type="ECO:0000313" key="1">
    <source>
        <dbReference type="EMBL" id="VYU27545.1"/>
    </source>
</evidence>
<organism evidence="1">
    <name type="scientific">Parabacteroides merdae</name>
    <dbReference type="NCBI Taxonomy" id="46503"/>
    <lineage>
        <taxon>Bacteria</taxon>
        <taxon>Pseudomonadati</taxon>
        <taxon>Bacteroidota</taxon>
        <taxon>Bacteroidia</taxon>
        <taxon>Bacteroidales</taxon>
        <taxon>Tannerellaceae</taxon>
        <taxon>Parabacteroides</taxon>
    </lineage>
</organism>
<reference evidence="1" key="1">
    <citation type="submission" date="2019-11" db="EMBL/GenBank/DDBJ databases">
        <authorList>
            <person name="Feng L."/>
        </authorList>
    </citation>
    <scope>NUCLEOTIDE SEQUENCE</scope>
    <source>
        <strain evidence="1">PmerdaeLFYP103</strain>
    </source>
</reference>
<name>A0A6N3DH18_9BACT</name>
<gene>
    <name evidence="1" type="ORF">PMLFYP103_01657</name>
</gene>
<accession>A0A6N3DH18</accession>
<proteinExistence type="predicted"/>
<dbReference type="EMBL" id="CACRUV010000021">
    <property type="protein sequence ID" value="VYU27545.1"/>
    <property type="molecule type" value="Genomic_DNA"/>
</dbReference>